<dbReference type="AlphaFoldDB" id="A8NJA4"/>
<proteinExistence type="predicted"/>
<dbReference type="EMBL" id="AACS02000010">
    <property type="protein sequence ID" value="EAU87633.2"/>
    <property type="molecule type" value="Genomic_DNA"/>
</dbReference>
<feature type="compositionally biased region" description="Low complexity" evidence="1">
    <location>
        <begin position="14"/>
        <end position="27"/>
    </location>
</feature>
<dbReference type="InParanoid" id="A8NJA4"/>
<sequence>MAVSDHHQAAVAASGSNTPQSTSTSTSGERAVCPGITSGRKCGRQRNIQCVHGMCKTHCLAQGGCSAAGHRSTGTASQPTSATQPASLASSLPPSHPPLNTAQRPVESSTWDGFYNRFQASPSPSSSSDGLGYFSDIETTKGMPPSRLHPIPEDGPTMFRAPALADRSPSLDPRLREWDQRVKALQEGDSDWDDSEDERQLQLGIRASMQTLDTDGQAMGAIASTSISVQQLHGPAPNAVPSTPVVLSSSFPSTVADLSSPAHPPFASASHTSPSSASTSGVPLASSSRARPRYGQIQDIASLPPSSRPRITQHLSPLWHANWEELKRKQDEVRQPQSSKRMTEEMREITAVYWCKTNTEESPLSLLINGAKIPKWPTFRISNSPALVKAILVPDRLQTYKFASRTWVTLDSFDHPFTVAHGDHIFLRQTNAPTPDFDKMYAAATLRPVHLRKNMPGQRKDLRTPVSRKNTTPATLSPSTSSPTTPILLKAKGKARFISPDPDLDLTPRASKRSRRASSPSSSLVVPPSSEVSSSASVDGTFIDLSSDASETSEQAPSSHSPPPSSEVSSSMSVDGLFIDLSSESTSATSSTSSISSSTSPPPMSYSRAGRGRDKAHWPAGLYCFELAGGIAEMKRLQLAKAGNLKVRFKRVFQEELSSKNLYYDTVTRWTTVASQKTRDYFIAQGATDAGSWDVFAPDHPLPK</sequence>
<feature type="compositionally biased region" description="Low complexity" evidence="1">
    <location>
        <begin position="585"/>
        <end position="599"/>
    </location>
</feature>
<feature type="compositionally biased region" description="Low complexity" evidence="1">
    <location>
        <begin position="471"/>
        <end position="486"/>
    </location>
</feature>
<feature type="compositionally biased region" description="Low complexity" evidence="1">
    <location>
        <begin position="259"/>
        <end position="280"/>
    </location>
</feature>
<evidence type="ECO:0000256" key="1">
    <source>
        <dbReference type="SAM" id="MobiDB-lite"/>
    </source>
</evidence>
<dbReference type="HOGENOM" id="CLU_391803_0_0_1"/>
<evidence type="ECO:0000313" key="2">
    <source>
        <dbReference type="EMBL" id="EAU87633.2"/>
    </source>
</evidence>
<name>A8NJA4_COPC7</name>
<feature type="region of interest" description="Disordered" evidence="1">
    <location>
        <begin position="498"/>
        <end position="572"/>
    </location>
</feature>
<accession>A8NJA4</accession>
<dbReference type="VEuPathDB" id="FungiDB:CC1G_13170"/>
<gene>
    <name evidence="2" type="ORF">CC1G_13170</name>
</gene>
<evidence type="ECO:0000313" key="3">
    <source>
        <dbReference type="Proteomes" id="UP000001861"/>
    </source>
</evidence>
<feature type="region of interest" description="Disordered" evidence="1">
    <location>
        <begin position="1"/>
        <end position="38"/>
    </location>
</feature>
<feature type="compositionally biased region" description="Polar residues" evidence="1">
    <location>
        <begin position="547"/>
        <end position="556"/>
    </location>
</feature>
<keyword evidence="3" id="KW-1185">Reference proteome</keyword>
<feature type="region of interest" description="Disordered" evidence="1">
    <location>
        <begin position="585"/>
        <end position="613"/>
    </location>
</feature>
<feature type="compositionally biased region" description="Low complexity" evidence="1">
    <location>
        <begin position="517"/>
        <end position="538"/>
    </location>
</feature>
<dbReference type="GeneID" id="6010691"/>
<dbReference type="RefSeq" id="XP_001834181.2">
    <property type="nucleotide sequence ID" value="XM_001834129.2"/>
</dbReference>
<dbReference type="KEGG" id="cci:CC1G_13170"/>
<organism evidence="2 3">
    <name type="scientific">Coprinopsis cinerea (strain Okayama-7 / 130 / ATCC MYA-4618 / FGSC 9003)</name>
    <name type="common">Inky cap fungus</name>
    <name type="synonym">Hormographiella aspergillata</name>
    <dbReference type="NCBI Taxonomy" id="240176"/>
    <lineage>
        <taxon>Eukaryota</taxon>
        <taxon>Fungi</taxon>
        <taxon>Dikarya</taxon>
        <taxon>Basidiomycota</taxon>
        <taxon>Agaricomycotina</taxon>
        <taxon>Agaricomycetes</taxon>
        <taxon>Agaricomycetidae</taxon>
        <taxon>Agaricales</taxon>
        <taxon>Agaricineae</taxon>
        <taxon>Psathyrellaceae</taxon>
        <taxon>Coprinopsis</taxon>
    </lineage>
</organism>
<comment type="caution">
    <text evidence="2">The sequence shown here is derived from an EMBL/GenBank/DDBJ whole genome shotgun (WGS) entry which is preliminary data.</text>
</comment>
<dbReference type="Proteomes" id="UP000001861">
    <property type="component" value="Unassembled WGS sequence"/>
</dbReference>
<feature type="compositionally biased region" description="Low complexity" evidence="1">
    <location>
        <begin position="79"/>
        <end position="101"/>
    </location>
</feature>
<dbReference type="OMA" id="CANKACK"/>
<feature type="region of interest" description="Disordered" evidence="1">
    <location>
        <begin position="254"/>
        <end position="292"/>
    </location>
</feature>
<reference evidence="2 3" key="1">
    <citation type="journal article" date="2010" name="Proc. Natl. Acad. Sci. U.S.A.">
        <title>Insights into evolution of multicellular fungi from the assembled chromosomes of the mushroom Coprinopsis cinerea (Coprinus cinereus).</title>
        <authorList>
            <person name="Stajich J.E."/>
            <person name="Wilke S.K."/>
            <person name="Ahren D."/>
            <person name="Au C.H."/>
            <person name="Birren B.W."/>
            <person name="Borodovsky M."/>
            <person name="Burns C."/>
            <person name="Canback B."/>
            <person name="Casselton L.A."/>
            <person name="Cheng C.K."/>
            <person name="Deng J."/>
            <person name="Dietrich F.S."/>
            <person name="Fargo D.C."/>
            <person name="Farman M.L."/>
            <person name="Gathman A.C."/>
            <person name="Goldberg J."/>
            <person name="Guigo R."/>
            <person name="Hoegger P.J."/>
            <person name="Hooker J.B."/>
            <person name="Huggins A."/>
            <person name="James T.Y."/>
            <person name="Kamada T."/>
            <person name="Kilaru S."/>
            <person name="Kodira C."/>
            <person name="Kues U."/>
            <person name="Kupfer D."/>
            <person name="Kwan H.S."/>
            <person name="Lomsadze A."/>
            <person name="Li W."/>
            <person name="Lilly W.W."/>
            <person name="Ma L.J."/>
            <person name="Mackey A.J."/>
            <person name="Manning G."/>
            <person name="Martin F."/>
            <person name="Muraguchi H."/>
            <person name="Natvig D.O."/>
            <person name="Palmerini H."/>
            <person name="Ramesh M.A."/>
            <person name="Rehmeyer C.J."/>
            <person name="Roe B.A."/>
            <person name="Shenoy N."/>
            <person name="Stanke M."/>
            <person name="Ter-Hovhannisyan V."/>
            <person name="Tunlid A."/>
            <person name="Velagapudi R."/>
            <person name="Vision T.J."/>
            <person name="Zeng Q."/>
            <person name="Zolan M.E."/>
            <person name="Pukkila P.J."/>
        </authorList>
    </citation>
    <scope>NUCLEOTIDE SEQUENCE [LARGE SCALE GENOMIC DNA]</scope>
    <source>
        <strain evidence="3">Okayama-7 / 130 / ATCC MYA-4618 / FGSC 9003</strain>
    </source>
</reference>
<feature type="region of interest" description="Disordered" evidence="1">
    <location>
        <begin position="66"/>
        <end position="106"/>
    </location>
</feature>
<feature type="region of interest" description="Disordered" evidence="1">
    <location>
        <begin position="448"/>
        <end position="486"/>
    </location>
</feature>
<protein>
    <submittedName>
        <fullName evidence="2">Uncharacterized protein</fullName>
    </submittedName>
</protein>